<dbReference type="InParanoid" id="A0A058ZUW7"/>
<gene>
    <name evidence="2" type="ORF">EUGRSUZ_L01604</name>
</gene>
<reference evidence="1" key="2">
    <citation type="journal article" date="2014" name="Nature">
        <title>The genome of Eucalyptus grandis.</title>
        <authorList>
            <person name="Myburg A.A."/>
            <person name="Grattapaglia D."/>
            <person name="Tuskan G.A."/>
            <person name="Hellsten U."/>
            <person name="Hayes R.D."/>
            <person name="Grimwood J."/>
            <person name="Jenkins J."/>
            <person name="Lindquist E."/>
            <person name="Tice H."/>
            <person name="Bauer D."/>
            <person name="Goodstein D.M."/>
            <person name="Dubchak I."/>
            <person name="Poliakov A."/>
            <person name="Mizrachi E."/>
            <person name="Kullan A.R."/>
            <person name="Hussey S.G."/>
            <person name="Pinard D."/>
            <person name="van der Merwe K."/>
            <person name="Singh P."/>
            <person name="van Jaarsveld I."/>
            <person name="Silva-Junior O.B."/>
            <person name="Togawa R.C."/>
            <person name="Pappas M.R."/>
            <person name="Faria D.A."/>
            <person name="Sansaloni C.P."/>
            <person name="Petroli C.D."/>
            <person name="Yang X."/>
            <person name="Ranjan P."/>
            <person name="Tschaplinski T.J."/>
            <person name="Ye C.Y."/>
            <person name="Li T."/>
            <person name="Sterck L."/>
            <person name="Vanneste K."/>
            <person name="Murat F."/>
            <person name="Soler M."/>
            <person name="Clemente H.S."/>
            <person name="Saidi N."/>
            <person name="Cassan-Wang H."/>
            <person name="Dunand C."/>
            <person name="Hefer C.A."/>
            <person name="Bornberg-Bauer E."/>
            <person name="Kersting A.R."/>
            <person name="Vining K."/>
            <person name="Amarasinghe V."/>
            <person name="Ranik M."/>
            <person name="Naithani S."/>
            <person name="Elser J."/>
            <person name="Boyd A.E."/>
            <person name="Liston A."/>
            <person name="Spatafora J.W."/>
            <person name="Dharmwardhana P."/>
            <person name="Raja R."/>
            <person name="Sullivan C."/>
            <person name="Romanel E."/>
            <person name="Alves-Ferreira M."/>
            <person name="Kulheim C."/>
            <person name="Foley W."/>
            <person name="Carocha V."/>
            <person name="Paiva J."/>
            <person name="Kudrna D."/>
            <person name="Brommonschenkel S.H."/>
            <person name="Pasquali G."/>
            <person name="Byrne M."/>
            <person name="Rigault P."/>
            <person name="Tibbits J."/>
            <person name="Spokevicius A."/>
            <person name="Jones R.C."/>
            <person name="Steane D.A."/>
            <person name="Vaillancourt R.E."/>
            <person name="Potts B.M."/>
            <person name="Joubert F."/>
            <person name="Barry K."/>
            <person name="Pappas G.J."/>
            <person name="Strauss S.H."/>
            <person name="Jaiswal P."/>
            <person name="Grima-Pettenati J."/>
            <person name="Salse J."/>
            <person name="Van de Peer Y."/>
            <person name="Rokhsar D.S."/>
            <person name="Schmutz J."/>
        </authorList>
    </citation>
    <scope>NUCLEOTIDE SEQUENCE</scope>
    <source>
        <tissue evidence="1">Leaf extractions</tissue>
    </source>
</reference>
<dbReference type="Proteomes" id="UP000030711">
    <property type="component" value="Unassembled WGS sequence"/>
</dbReference>
<proteinExistence type="predicted"/>
<evidence type="ECO:0000313" key="3">
    <source>
        <dbReference type="Proteomes" id="UP000030711"/>
    </source>
</evidence>
<dbReference type="InterPro" id="IPR036388">
    <property type="entry name" value="WH-like_DNA-bd_sf"/>
</dbReference>
<reference evidence="1" key="3">
    <citation type="submission" date="2023-04" db="EMBL/GenBank/DDBJ databases">
        <title>WGS assembly of Eucalyptus grandis.</title>
        <authorList>
            <person name="Myburg A."/>
            <person name="Grattapaglia D."/>
            <person name="Tuskan G."/>
            <person name="Hellsten U."/>
            <person name="Hayes R."/>
            <person name="Grimwood J."/>
            <person name="Jenkins J."/>
            <person name="Lindquist E."/>
            <person name="Tice H."/>
            <person name="Bauer D."/>
            <person name="Goodstein D."/>
            <person name="Dubchak I."/>
            <person name="Poliakov A."/>
            <person name="Mizrachi E."/>
            <person name="Kullan A."/>
            <person name="Hussey S."/>
            <person name="Pinard D."/>
            <person name="Van D."/>
            <person name="Singh P."/>
            <person name="Van J."/>
            <person name="Silva-Junior O."/>
            <person name="Togawa R."/>
            <person name="Pappas M."/>
            <person name="Faria D."/>
            <person name="Sansaloni C."/>
            <person name="Petroli C."/>
            <person name="Yang X."/>
            <person name="Ranjan P."/>
            <person name="Tschaplinski T."/>
            <person name="Ye C."/>
            <person name="Li T."/>
            <person name="Sterck L."/>
            <person name="Vanneste K."/>
            <person name="Murat F."/>
            <person name="Soler M."/>
            <person name="Clemente H."/>
            <person name="Saidi N."/>
            <person name="Cassan-Wang H."/>
            <person name="Dunand C."/>
            <person name="Hefer C."/>
            <person name="Bornberg-Bauer E."/>
            <person name="Kersting A."/>
            <person name="Vining K."/>
            <person name="Amarasinghe V."/>
            <person name="Ranik M."/>
            <person name="Naithani S."/>
            <person name="Elser J."/>
            <person name="Boyd A."/>
            <person name="Liston A."/>
            <person name="Spatafora J."/>
            <person name="Dharmwardhana P."/>
            <person name="Raja R."/>
            <person name="Sullivan C."/>
            <person name="Romanel E."/>
            <person name="Alves-Ferreira M."/>
            <person name="Kulheim C."/>
            <person name="Foley W."/>
            <person name="Carocha V."/>
            <person name="Paiva J."/>
            <person name="Kudrna D."/>
            <person name="Brommonschenkel S."/>
            <person name="Pasquali G."/>
            <person name="Byrne M."/>
            <person name="Rigault P."/>
            <person name="Tibbits J."/>
            <person name="Spokevicius A."/>
            <person name="Jones R."/>
            <person name="Steane D."/>
            <person name="Vaillancourt R."/>
            <person name="Potts B."/>
            <person name="Joubert F."/>
            <person name="Barry K."/>
            <person name="Pappas G."/>
            <person name="Strauss S."/>
            <person name="Jaiswal P."/>
            <person name="Grima-Pettenati J."/>
            <person name="Salse J."/>
            <person name="Van D."/>
            <person name="Rokhsar D."/>
            <person name="Schmutz J."/>
        </authorList>
    </citation>
    <scope>NUCLEOTIDE SEQUENCE</scope>
    <source>
        <tissue evidence="1">Leaf extractions</tissue>
    </source>
</reference>
<keyword evidence="3" id="KW-1185">Reference proteome</keyword>
<reference evidence="2" key="1">
    <citation type="submission" date="2013-07" db="EMBL/GenBank/DDBJ databases">
        <title>The genome of Eucalyptus grandis.</title>
        <authorList>
            <person name="Schmutz J."/>
            <person name="Hayes R."/>
            <person name="Myburg A."/>
            <person name="Tuskan G."/>
            <person name="Grattapaglia D."/>
            <person name="Rokhsar D.S."/>
        </authorList>
    </citation>
    <scope>NUCLEOTIDE SEQUENCE</scope>
    <source>
        <tissue evidence="2">Leaf extractions</tissue>
    </source>
</reference>
<dbReference type="Gramene" id="KCW44825">
    <property type="protein sequence ID" value="KCW44825"/>
    <property type="gene ID" value="EUGRSUZ_L01604"/>
</dbReference>
<dbReference type="Gene3D" id="1.10.10.10">
    <property type="entry name" value="Winged helix-like DNA-binding domain superfamily/Winged helix DNA-binding domain"/>
    <property type="match status" value="1"/>
</dbReference>
<dbReference type="AlphaFoldDB" id="A0A058ZUW7"/>
<dbReference type="EMBL" id="MU848514">
    <property type="protein sequence ID" value="KAK2632399.1"/>
    <property type="molecule type" value="Genomic_DNA"/>
</dbReference>
<name>A0A058ZUW7_EUCGR</name>
<protein>
    <submittedName>
        <fullName evidence="2">Uncharacterized protein</fullName>
    </submittedName>
</protein>
<evidence type="ECO:0000313" key="2">
    <source>
        <dbReference type="EMBL" id="KCW44825.1"/>
    </source>
</evidence>
<dbReference type="STRING" id="71139.A0A058ZUW7"/>
<reference evidence="1" key="4">
    <citation type="submission" date="2023-07" db="EMBL/GenBank/DDBJ databases">
        <authorList>
            <person name="Myburg A.A."/>
            <person name="Grattapaglia D."/>
            <person name="Tuskan G.A."/>
            <person name="Hellsten U."/>
            <person name="Hayes R.D."/>
            <person name="Grimwood J."/>
            <person name="Jenkins J."/>
            <person name="Lindquist E."/>
            <person name="Tice H."/>
            <person name="Bauer D."/>
            <person name="Goodstein D.M."/>
            <person name="Dubchak I."/>
            <person name="Poliakov A."/>
            <person name="Mizrachi E."/>
            <person name="Kullan A.R."/>
            <person name="Hussey S.G."/>
            <person name="Pinard D."/>
            <person name="Van D.M."/>
            <person name="Singh P."/>
            <person name="Van J.I."/>
            <person name="Silva-Junior O.B."/>
            <person name="Togawa R.C."/>
            <person name="Pappas M.R."/>
            <person name="Faria D.A."/>
            <person name="Sansaloni C.P."/>
            <person name="Petroli C.D."/>
            <person name="Yang X."/>
            <person name="Ranjan P."/>
            <person name="Tschaplinski T.J."/>
            <person name="Ye C.Y."/>
            <person name="Li T."/>
            <person name="Sterck L."/>
            <person name="Vanneste K."/>
            <person name="Murat F."/>
            <person name="Soler M."/>
            <person name="Clemente H.S."/>
            <person name="Saidi N."/>
            <person name="Cassan-Wang H."/>
            <person name="Dunand C."/>
            <person name="Hefer C.A."/>
            <person name="Bornberg-Bauer E."/>
            <person name="Kersting A.R."/>
            <person name="Vining K."/>
            <person name="Amarasinghe V."/>
            <person name="Ranik M."/>
            <person name="Naithani S."/>
            <person name="Elser J."/>
            <person name="Boyd A.E."/>
            <person name="Liston A."/>
            <person name="Spatafora J.W."/>
            <person name="Dharmwardhana P."/>
            <person name="Raja R."/>
            <person name="Sullivan C."/>
            <person name="Romanel E."/>
            <person name="Alves-Ferreira M."/>
            <person name="Kulheim C."/>
            <person name="Foley W."/>
            <person name="Carocha V."/>
            <person name="Paiva J."/>
            <person name="Kudrna D."/>
            <person name="Brommonschenkel S.H."/>
            <person name="Pasquali G."/>
            <person name="Byrne M."/>
            <person name="Rigault P."/>
            <person name="Tibbits J."/>
            <person name="Spokevicius A."/>
            <person name="Jones R.C."/>
            <person name="Steane D.A."/>
            <person name="Vaillancourt R.E."/>
            <person name="Potts B.M."/>
            <person name="Joubert F."/>
            <person name="Barry K."/>
            <person name="Pappas G.J."/>
            <person name="Strauss S.H."/>
            <person name="Jaiswal P."/>
            <person name="Grima-Pettenati J."/>
            <person name="Salse J."/>
            <person name="Van D.P."/>
            <person name="Rokhsar D.S."/>
            <person name="Schmutz J."/>
        </authorList>
    </citation>
    <scope>NUCLEOTIDE SEQUENCE</scope>
    <source>
        <tissue evidence="1">Leaf extractions</tissue>
    </source>
</reference>
<sequence length="67" mass="7742">MDSSSDLKKEQLEQLVIQLILDQLLKKEYQHTTHATNAYVTLGPLTKQVLQEVEQHILQNPSMCLYC</sequence>
<evidence type="ECO:0000313" key="1">
    <source>
        <dbReference type="EMBL" id="KAK2632399.1"/>
    </source>
</evidence>
<accession>A0A058ZUW7</accession>
<dbReference type="EMBL" id="KK199030">
    <property type="protein sequence ID" value="KCW44825.1"/>
    <property type="molecule type" value="Genomic_DNA"/>
</dbReference>
<organism evidence="2">
    <name type="scientific">Eucalyptus grandis</name>
    <name type="common">Flooded gum</name>
    <dbReference type="NCBI Taxonomy" id="71139"/>
    <lineage>
        <taxon>Eukaryota</taxon>
        <taxon>Viridiplantae</taxon>
        <taxon>Streptophyta</taxon>
        <taxon>Embryophyta</taxon>
        <taxon>Tracheophyta</taxon>
        <taxon>Spermatophyta</taxon>
        <taxon>Magnoliopsida</taxon>
        <taxon>eudicotyledons</taxon>
        <taxon>Gunneridae</taxon>
        <taxon>Pentapetalae</taxon>
        <taxon>rosids</taxon>
        <taxon>malvids</taxon>
        <taxon>Myrtales</taxon>
        <taxon>Myrtaceae</taxon>
        <taxon>Myrtoideae</taxon>
        <taxon>Eucalypteae</taxon>
        <taxon>Eucalyptus</taxon>
    </lineage>
</organism>